<evidence type="ECO:0000313" key="2">
    <source>
        <dbReference type="EMBL" id="PWN96531.1"/>
    </source>
</evidence>
<feature type="compositionally biased region" description="Basic residues" evidence="1">
    <location>
        <begin position="918"/>
        <end position="927"/>
    </location>
</feature>
<organism evidence="2 3">
    <name type="scientific">Tilletiopsis washingtonensis</name>
    <dbReference type="NCBI Taxonomy" id="58919"/>
    <lineage>
        <taxon>Eukaryota</taxon>
        <taxon>Fungi</taxon>
        <taxon>Dikarya</taxon>
        <taxon>Basidiomycota</taxon>
        <taxon>Ustilaginomycotina</taxon>
        <taxon>Exobasidiomycetes</taxon>
        <taxon>Entylomatales</taxon>
        <taxon>Entylomatales incertae sedis</taxon>
        <taxon>Tilletiopsis</taxon>
    </lineage>
</organism>
<accession>A0A316Z4P9</accession>
<feature type="compositionally biased region" description="Acidic residues" evidence="1">
    <location>
        <begin position="222"/>
        <end position="231"/>
    </location>
</feature>
<feature type="compositionally biased region" description="Polar residues" evidence="1">
    <location>
        <begin position="254"/>
        <end position="274"/>
    </location>
</feature>
<dbReference type="Proteomes" id="UP000245946">
    <property type="component" value="Unassembled WGS sequence"/>
</dbReference>
<feature type="region of interest" description="Disordered" evidence="1">
    <location>
        <begin position="1232"/>
        <end position="1254"/>
    </location>
</feature>
<reference evidence="2 3" key="1">
    <citation type="journal article" date="2018" name="Mol. Biol. Evol.">
        <title>Broad Genomic Sampling Reveals a Smut Pathogenic Ancestry of the Fungal Clade Ustilaginomycotina.</title>
        <authorList>
            <person name="Kijpornyongpan T."/>
            <person name="Mondo S.J."/>
            <person name="Barry K."/>
            <person name="Sandor L."/>
            <person name="Lee J."/>
            <person name="Lipzen A."/>
            <person name="Pangilinan J."/>
            <person name="LaButti K."/>
            <person name="Hainaut M."/>
            <person name="Henrissat B."/>
            <person name="Grigoriev I.V."/>
            <person name="Spatafora J.W."/>
            <person name="Aime M.C."/>
        </authorList>
    </citation>
    <scope>NUCLEOTIDE SEQUENCE [LARGE SCALE GENOMIC DNA]</scope>
    <source>
        <strain evidence="2 3">MCA 4186</strain>
    </source>
</reference>
<protein>
    <submittedName>
        <fullName evidence="2">Uncharacterized protein</fullName>
    </submittedName>
</protein>
<feature type="compositionally biased region" description="Basic and acidic residues" evidence="1">
    <location>
        <begin position="900"/>
        <end position="914"/>
    </location>
</feature>
<feature type="region of interest" description="Disordered" evidence="1">
    <location>
        <begin position="167"/>
        <end position="287"/>
    </location>
</feature>
<feature type="compositionally biased region" description="Polar residues" evidence="1">
    <location>
        <begin position="54"/>
        <end position="78"/>
    </location>
</feature>
<feature type="compositionally biased region" description="Basic and acidic residues" evidence="1">
    <location>
        <begin position="13"/>
        <end position="28"/>
    </location>
</feature>
<feature type="compositionally biased region" description="Low complexity" evidence="1">
    <location>
        <begin position="30"/>
        <end position="47"/>
    </location>
</feature>
<evidence type="ECO:0000313" key="3">
    <source>
        <dbReference type="Proteomes" id="UP000245946"/>
    </source>
</evidence>
<dbReference type="GeneID" id="37270547"/>
<feature type="region of interest" description="Disordered" evidence="1">
    <location>
        <begin position="877"/>
        <end position="939"/>
    </location>
</feature>
<feature type="region of interest" description="Disordered" evidence="1">
    <location>
        <begin position="1"/>
        <end position="93"/>
    </location>
</feature>
<proteinExistence type="predicted"/>
<sequence>MPGSTGSWRRRLDRTAKAESYRRQREQENSGDSTSPDSSRASSPAPFARKRSVLGSSTGANTPPRSTWSGAIVTTSIPTPRAPAVPLKASNGSWCQRSAIASAQIARTAPIERPVSPQDRFFAEATAASLALGAPRSSYNAQSWAELDGRRRMRDDIADKLQLIAQCPDSDDVEEEGKEDEEGWAAKRREGTGRGGSKYAGQLPRGRVRIRALAPSGPGAERDDEDAEEEEAHFAPSTLGDVDFSAAFEREKSSSPSRLQNDSASTSVDDSSPLNPEPRVLFSLGTPTEDFDAGATANLETLGRVMNSHGRRCRSIKAAQCVRRRTSSSNRLIKALPTNRAQHTLATAAREEEGDDAPHKRRITLALELDAPEAPSPSLPPPKVQSSCKKCKDESCTYEDLFNEHQRLTELLESRQLVHDLYQARIEALDRLLGKEPPAADDSEPSEASAEKADFTAKAARLFDQIQCAAMEAPAVEPPRPKQVVTENWIITVPQGIVVGPAPPLPSALHAPAYLRSQARPAKSKQEKQVLVRTRRENLWPAPTSKYPLTVSHMLEKARTMQKAGVPLSPSMQRVVDSDAKLRELLRSRPPTGTAKPSAVKVRDAAFDAQVKSVLLALEAEAKAEPDRLALFAHLKATLTGSGDERKIDVLAVKLRVLRSCASFSAKEVAEHRKLFGRLGVSLPSTWGTELDASLALIDPIFELLNHASEAKDGARRMPESIMEGLIDLLTDFLDVAVNHYAEHRDRVRQFVEGLMMPTARQVDGTLEVADILAEGELSSAILIVAYGNARSLSTYLSKRVEKETMPLALALDTNLLQLALRIVAVVSKQLHAVVLKGQPAWHLLPRDRAEGTKAFNERILRMSKEEPFAYLKRLAAEGTGSSSSESDAAPETAPEPEEPEPKAEPELKAEPEPTRSAIRRAQRKQQRAALDGTPESATPALDLGADRYVLRILPMTMRRDLMRTRMSCLLQFLIGHLFPPGALSAAMTVGGLMNDYAKGVGANCDLGISEICSTVMTPAMRKLQVYEHAHQDRSAAMLLTTGVALRSVLTRFDHRESDAMAFGYTVASEAGLRRLFAVVERQLETLERNYDGETGTFFRQLEAGADGRSRLEVGIELYRGVDLKAPLMNVLKLLSEVMSALLKAQVASHMEKERGILKREAHYELDPWDVDDRLSENSLEMRRSKLFDGGVGPELSLEALCIALPQVFCDALERETLPEASKICITLKKNPHPPKARATKIKHSAGRSRRPGI</sequence>
<dbReference type="RefSeq" id="XP_025596810.1">
    <property type="nucleotide sequence ID" value="XM_025743003.1"/>
</dbReference>
<evidence type="ECO:0000256" key="1">
    <source>
        <dbReference type="SAM" id="MobiDB-lite"/>
    </source>
</evidence>
<name>A0A316Z4P9_9BASI</name>
<keyword evidence="3" id="KW-1185">Reference proteome</keyword>
<dbReference type="AlphaFoldDB" id="A0A316Z4P9"/>
<feature type="compositionally biased region" description="Low complexity" evidence="1">
    <location>
        <begin position="877"/>
        <end position="893"/>
    </location>
</feature>
<gene>
    <name evidence="2" type="ORF">FA09DRAFT_331383</name>
</gene>
<feature type="compositionally biased region" description="Acidic residues" evidence="1">
    <location>
        <begin position="169"/>
        <end position="183"/>
    </location>
</feature>
<dbReference type="EMBL" id="KZ819299">
    <property type="protein sequence ID" value="PWN96531.1"/>
    <property type="molecule type" value="Genomic_DNA"/>
</dbReference>